<feature type="domain" description="Leucine-rich repeat-containing N-terminal plant-type" evidence="18">
    <location>
        <begin position="245"/>
        <end position="287"/>
    </location>
</feature>
<feature type="domain" description="Creatinase N-terminal" evidence="17">
    <location>
        <begin position="994"/>
        <end position="1085"/>
    </location>
</feature>
<dbReference type="SUPFAM" id="SSF55920">
    <property type="entry name" value="Creatinase/aminopeptidase"/>
    <property type="match status" value="1"/>
</dbReference>
<keyword evidence="8" id="KW-0479">Metal-binding</keyword>
<dbReference type="GO" id="GO:0070006">
    <property type="term" value="F:metalloaminopeptidase activity"/>
    <property type="evidence" value="ECO:0007669"/>
    <property type="project" value="InterPro"/>
</dbReference>
<dbReference type="InterPro" id="IPR003591">
    <property type="entry name" value="Leu-rich_rpt_typical-subtyp"/>
</dbReference>
<dbReference type="FunFam" id="3.80.10.10:FF:000213">
    <property type="entry name" value="Tyrosine-sulfated glycopeptide receptor 1"/>
    <property type="match status" value="1"/>
</dbReference>
<dbReference type="InterPro" id="IPR036005">
    <property type="entry name" value="Creatinase/aminopeptidase-like"/>
</dbReference>
<dbReference type="SUPFAM" id="SSF53092">
    <property type="entry name" value="Creatinase/prolidase N-terminal domain"/>
    <property type="match status" value="1"/>
</dbReference>
<evidence type="ECO:0000256" key="11">
    <source>
        <dbReference type="ARBA" id="ARBA00022801"/>
    </source>
</evidence>
<comment type="similarity">
    <text evidence="4">Belongs to the RLP family.</text>
</comment>
<evidence type="ECO:0000256" key="9">
    <source>
        <dbReference type="ARBA" id="ARBA00022729"/>
    </source>
</evidence>
<dbReference type="PROSITE" id="PS51450">
    <property type="entry name" value="LRR"/>
    <property type="match status" value="1"/>
</dbReference>
<dbReference type="GO" id="GO:0005886">
    <property type="term" value="C:plasma membrane"/>
    <property type="evidence" value="ECO:0007669"/>
    <property type="project" value="UniProtKB-SubCell"/>
</dbReference>
<dbReference type="InterPro" id="IPR013210">
    <property type="entry name" value="LRR_N_plant-typ"/>
</dbReference>
<evidence type="ECO:0000259" key="19">
    <source>
        <dbReference type="Pfam" id="PF16188"/>
    </source>
</evidence>
<evidence type="ECO:0000256" key="13">
    <source>
        <dbReference type="ARBA" id="ARBA00023136"/>
    </source>
</evidence>
<evidence type="ECO:0000259" key="16">
    <source>
        <dbReference type="Pfam" id="PF00557"/>
    </source>
</evidence>
<dbReference type="Gene3D" id="3.90.230.10">
    <property type="entry name" value="Creatinase/methionine aminopeptidase superfamily"/>
    <property type="match status" value="1"/>
</dbReference>
<feature type="domain" description="Peptidase M24" evidence="16">
    <location>
        <begin position="1295"/>
        <end position="1510"/>
    </location>
</feature>
<evidence type="ECO:0000256" key="7">
    <source>
        <dbReference type="ARBA" id="ARBA00022692"/>
    </source>
</evidence>
<dbReference type="Gene3D" id="3.80.10.10">
    <property type="entry name" value="Ribonuclease Inhibitor"/>
    <property type="match status" value="4"/>
</dbReference>
<dbReference type="FunFam" id="3.80.10.10:FF:000713">
    <property type="entry name" value="Receptor-like protein 48"/>
    <property type="match status" value="1"/>
</dbReference>
<dbReference type="InterPro" id="IPR032416">
    <property type="entry name" value="Peptidase_M24_C"/>
</dbReference>
<keyword evidence="13" id="KW-0472">Membrane</keyword>
<gene>
    <name evidence="20" type="ORF">AT9943_LOCUS10177</name>
</gene>
<comment type="cofactor">
    <cofactor evidence="1">
        <name>Mn(2+)</name>
        <dbReference type="ChEBI" id="CHEBI:29035"/>
    </cofactor>
</comment>
<dbReference type="Pfam" id="PF01321">
    <property type="entry name" value="Creatinase_N"/>
    <property type="match status" value="1"/>
</dbReference>
<dbReference type="InterPro" id="IPR050422">
    <property type="entry name" value="X-Pro_aminopeptidase_P"/>
</dbReference>
<dbReference type="SUPFAM" id="SSF52058">
    <property type="entry name" value="L domain-like"/>
    <property type="match status" value="2"/>
</dbReference>
<dbReference type="PANTHER" id="PTHR43763">
    <property type="entry name" value="XAA-PRO AMINOPEPTIDASE 1"/>
    <property type="match status" value="1"/>
</dbReference>
<keyword evidence="12" id="KW-1133">Transmembrane helix</keyword>
<evidence type="ECO:0000256" key="2">
    <source>
        <dbReference type="ARBA" id="ARBA00004251"/>
    </source>
</evidence>
<proteinExistence type="inferred from homology"/>
<keyword evidence="6" id="KW-0433">Leucine-rich repeat</keyword>
<dbReference type="Pfam" id="PF16188">
    <property type="entry name" value="Peptidase_M24_C"/>
    <property type="match status" value="1"/>
</dbReference>
<dbReference type="Pfam" id="PF00557">
    <property type="entry name" value="Peptidase_M24"/>
    <property type="match status" value="1"/>
</dbReference>
<sequence>MFENPLKSDASFDSNLQKPICSNLHFEDEDSRSITSCVRNKGYVSLMIDIRSILKAIESGELEAIKPLPWYPKNLSFHGRRLEKTRYLRDFQLSRDKARFTISSYTHLSVITLLKKLLLLCDSPAIAGDDSSNSFVAVSESARFIHITCHASSSSSSSSSFTAKSSKEIRKAQTKVVVDEKLSSIRRLFSEPGVGIDAYIIPSQDAHQWASLTIERSSVITLYFFLLGSLVLRTLASSRLHYCRHDQRDALLEFKHEFPVSESKPSPSLSSWNKTSDCCFWEGVTCDDKSGEVVSLDLSYVLLNNSLKPTSGLFKLQQLQNLTLSDCHLYGEVTSSLGNLSRLTHLDLSSNQLTGEVLASVSKLNQLRDLLLSENSFSGNIPTSFTNLTKLSSLDISSNQFTLENFSFILPNLTSLSSLNVASNHFKSTLPSDMSGLHNLKYFDVRENSFVGTFPTSLFTIPSLQIVYLEGNQFMGPIKFGNISSSSRLWDLNLADNKFDGPIPEYISEIHSLIVLDLSHNNLVGPIPTSISKLVNLQHLSLSNNTLEGEVPGCLWGLMTVTLSHNSFNSFGKSSSGALDGESMQELDLGSNSLGGPFPHWICKQRFLKYLDLSNNLFNGSIPPCLKNSTYWLKGLVLRNNSFSGFLPDVFVNASMLLSLDVSYNRLEGKLPKSLINCTGMELLNVGSNIIKDTFPSWLVSLPSLRVLILRSNAFYGSLYYDHISFGFQHLRLIDISQNGFSGTLSPLYFSNWREMVTSVLEENGSNIGTEDWYMGEKGPEFSHSNSMTMIYKGVETDFLRIPYSFRAIDFSGNRFFGNIPESVGLLKELRLLNLSGNSFTSNIPQSLANLTNLETLDLSRNQLSGHIPRDLGSLSFLSTMNFSHNLLEGPVPLGTQFQSQHCSTFMDNLRLYGLEKICGKAHAPSSTPLESEEFSEPEEQVINWLAAAIAYGPGVFCGLVIGHIFFTAHKHEWFMEKFHRNKRRSEFIAECYARRAYISGFTGSAGTAVVTKDKAALWTDGRYFLQAEKQLNSSWILMRAGNPGVPTASEWIADVLAPGGRVGIDPFLFSADAAEELKEVIAKKNHELVYLYNVNLVDEIWKDSRPKPPSRQIRIHDLKYAGLDVASKLLSLRNQIMDAGTSAIVISMLDEIAWVLNLRGSDVPHSPVMYAYLIVEVDQAQLFVDNSKVTVEVKDHLKNAGIELRPYDSILQGIDSLAARGAQLLMDPSTLNVAIISTYKSACERYSRNFESEAKVKTKFTDSSSGYTANPSGIYMQSPISWAKAIKNDAELKGMKNSHLRDAAALAHFWAWLEEEVHKNANLTEVDVADRLLEFRSMQDGFMDTSFDTISGSGANGAIIHYKPEPESCSRVDPQKLFLLDSGAQYVDGTTDITRTVHFSEPSAREKECFTRVLQGHIALDQAVFPEGTPGFVLDGFARSSLWKIGLDYRHGTGHGVGAALNVHEGPQSISFRYGNMTPLQNGMIVSNEPGYYEDHAFGIRIENLLHVRDAETPNRFGGATYLGFEKLTFFPIQTKMVDVSLLSDTEVDWLNSYHAEVWEKVSPLLEGSTTQQWLWNNTRPLAKP</sequence>
<keyword evidence="9" id="KW-0732">Signal</keyword>
<comment type="subcellular location">
    <subcellularLocation>
        <location evidence="2">Cell membrane</location>
        <topology evidence="2">Single-pass type I membrane protein</topology>
    </subcellularLocation>
</comment>
<evidence type="ECO:0000256" key="14">
    <source>
        <dbReference type="ARBA" id="ARBA00023180"/>
    </source>
</evidence>
<evidence type="ECO:0000256" key="6">
    <source>
        <dbReference type="ARBA" id="ARBA00022614"/>
    </source>
</evidence>
<keyword evidence="10" id="KW-0677">Repeat</keyword>
<dbReference type="InterPro" id="IPR000587">
    <property type="entry name" value="Creatinase_N"/>
</dbReference>
<reference evidence="20 21" key="1">
    <citation type="submission" date="2020-09" db="EMBL/GenBank/DDBJ databases">
        <authorList>
            <person name="Ashkenazy H."/>
        </authorList>
    </citation>
    <scope>NUCLEOTIDE SEQUENCE [LARGE SCALE GENOMIC DNA]</scope>
    <source>
        <strain evidence="21">cv. Cdm-0</strain>
    </source>
</reference>
<evidence type="ECO:0000256" key="15">
    <source>
        <dbReference type="ARBA" id="ARBA00023211"/>
    </source>
</evidence>
<dbReference type="InterPro" id="IPR029149">
    <property type="entry name" value="Creatin/AminoP/Spt16_N"/>
</dbReference>
<keyword evidence="11" id="KW-0378">Hydrolase</keyword>
<dbReference type="InterPro" id="IPR001611">
    <property type="entry name" value="Leu-rich_rpt"/>
</dbReference>
<dbReference type="GO" id="GO:0046872">
    <property type="term" value="F:metal ion binding"/>
    <property type="evidence" value="ECO:0007669"/>
    <property type="project" value="UniProtKB-KW"/>
</dbReference>
<dbReference type="CDD" id="cd01085">
    <property type="entry name" value="APP"/>
    <property type="match status" value="1"/>
</dbReference>
<evidence type="ECO:0000256" key="5">
    <source>
        <dbReference type="ARBA" id="ARBA00022475"/>
    </source>
</evidence>
<protein>
    <submittedName>
        <fullName evidence="20">(thale cress) hypothetical protein</fullName>
    </submittedName>
</protein>
<dbReference type="GO" id="GO:0005737">
    <property type="term" value="C:cytoplasm"/>
    <property type="evidence" value="ECO:0007669"/>
    <property type="project" value="UniProtKB-ARBA"/>
</dbReference>
<dbReference type="EMBL" id="LR881468">
    <property type="protein sequence ID" value="CAD5322147.1"/>
    <property type="molecule type" value="Genomic_DNA"/>
</dbReference>
<keyword evidence="15" id="KW-0464">Manganese</keyword>
<evidence type="ECO:0000256" key="4">
    <source>
        <dbReference type="ARBA" id="ARBA00009592"/>
    </source>
</evidence>
<evidence type="ECO:0000256" key="10">
    <source>
        <dbReference type="ARBA" id="ARBA00022737"/>
    </source>
</evidence>
<evidence type="ECO:0000313" key="21">
    <source>
        <dbReference type="Proteomes" id="UP000516314"/>
    </source>
</evidence>
<dbReference type="Pfam" id="PF16189">
    <property type="entry name" value="Creatinase_N_2"/>
    <property type="match status" value="1"/>
</dbReference>
<evidence type="ECO:0000256" key="8">
    <source>
        <dbReference type="ARBA" id="ARBA00022723"/>
    </source>
</evidence>
<dbReference type="PANTHER" id="PTHR43763:SF6">
    <property type="entry name" value="XAA-PRO AMINOPEPTIDASE 1"/>
    <property type="match status" value="1"/>
</dbReference>
<keyword evidence="5" id="KW-1003">Cell membrane</keyword>
<dbReference type="SMART" id="SM00365">
    <property type="entry name" value="LRR_SD22"/>
    <property type="match status" value="4"/>
</dbReference>
<dbReference type="Pfam" id="PF13855">
    <property type="entry name" value="LRR_8"/>
    <property type="match status" value="2"/>
</dbReference>
<evidence type="ECO:0000259" key="17">
    <source>
        <dbReference type="Pfam" id="PF01321"/>
    </source>
</evidence>
<evidence type="ECO:0000259" key="18">
    <source>
        <dbReference type="Pfam" id="PF08263"/>
    </source>
</evidence>
<name>A0A7G2EJG2_ARATH</name>
<dbReference type="SMART" id="SM00369">
    <property type="entry name" value="LRR_TYP"/>
    <property type="match status" value="6"/>
</dbReference>
<dbReference type="FunFam" id="3.40.350.10:FF:000014">
    <property type="entry name" value="Aminopeptidase P2"/>
    <property type="match status" value="1"/>
</dbReference>
<evidence type="ECO:0000256" key="3">
    <source>
        <dbReference type="ARBA" id="ARBA00008766"/>
    </source>
</evidence>
<dbReference type="InterPro" id="IPR032675">
    <property type="entry name" value="LRR_dom_sf"/>
</dbReference>
<keyword evidence="7" id="KW-0812">Transmembrane</keyword>
<comment type="similarity">
    <text evidence="3">Belongs to the peptidase M24B family.</text>
</comment>
<keyword evidence="14" id="KW-0325">Glycoprotein</keyword>
<dbReference type="InterPro" id="IPR033740">
    <property type="entry name" value="Pept_M24B"/>
</dbReference>
<evidence type="ECO:0000313" key="20">
    <source>
        <dbReference type="EMBL" id="CAD5322147.1"/>
    </source>
</evidence>
<dbReference type="Proteomes" id="UP000516314">
    <property type="component" value="Chromosome 3"/>
</dbReference>
<dbReference type="FunFam" id="3.90.230.10:FF:000007">
    <property type="entry name" value="Xaa-Pro aminopeptidase P"/>
    <property type="match status" value="1"/>
</dbReference>
<dbReference type="FunFam" id="3.80.10.10:FF:002014">
    <property type="entry name" value="Receptor-like protein 30"/>
    <property type="match status" value="1"/>
</dbReference>
<evidence type="ECO:0000256" key="1">
    <source>
        <dbReference type="ARBA" id="ARBA00001936"/>
    </source>
</evidence>
<dbReference type="PRINTS" id="PR00019">
    <property type="entry name" value="LEURICHRPT"/>
</dbReference>
<dbReference type="InterPro" id="IPR000994">
    <property type="entry name" value="Pept_M24"/>
</dbReference>
<evidence type="ECO:0000256" key="12">
    <source>
        <dbReference type="ARBA" id="ARBA00022989"/>
    </source>
</evidence>
<accession>A0A7G2EJG2</accession>
<dbReference type="Pfam" id="PF00560">
    <property type="entry name" value="LRR_1"/>
    <property type="match status" value="5"/>
</dbReference>
<dbReference type="FunFam" id="3.40.350.10:FF:000003">
    <property type="entry name" value="Xaa-pro aminopeptidase P"/>
    <property type="match status" value="1"/>
</dbReference>
<dbReference type="Pfam" id="PF08263">
    <property type="entry name" value="LRRNT_2"/>
    <property type="match status" value="1"/>
</dbReference>
<dbReference type="Gene3D" id="3.40.350.10">
    <property type="entry name" value="Creatinase/prolidase N-terminal domain"/>
    <property type="match status" value="2"/>
</dbReference>
<organism evidence="20 21">
    <name type="scientific">Arabidopsis thaliana</name>
    <name type="common">Mouse-ear cress</name>
    <dbReference type="NCBI Taxonomy" id="3702"/>
    <lineage>
        <taxon>Eukaryota</taxon>
        <taxon>Viridiplantae</taxon>
        <taxon>Streptophyta</taxon>
        <taxon>Embryophyta</taxon>
        <taxon>Tracheophyta</taxon>
        <taxon>Spermatophyta</taxon>
        <taxon>Magnoliopsida</taxon>
        <taxon>eudicotyledons</taxon>
        <taxon>Gunneridae</taxon>
        <taxon>Pentapetalae</taxon>
        <taxon>rosids</taxon>
        <taxon>malvids</taxon>
        <taxon>Brassicales</taxon>
        <taxon>Brassicaceae</taxon>
        <taxon>Camelineae</taxon>
        <taxon>Arabidopsis</taxon>
    </lineage>
</organism>
<feature type="domain" description="Peptidase M24 C-terminal" evidence="19">
    <location>
        <begin position="1523"/>
        <end position="1583"/>
    </location>
</feature>